<dbReference type="InterPro" id="IPR036640">
    <property type="entry name" value="ABC1_TM_sf"/>
</dbReference>
<dbReference type="SMART" id="SM00382">
    <property type="entry name" value="AAA"/>
    <property type="match status" value="1"/>
</dbReference>
<dbReference type="GO" id="GO:0015421">
    <property type="term" value="F:ABC-type oligopeptide transporter activity"/>
    <property type="evidence" value="ECO:0007669"/>
    <property type="project" value="TreeGrafter"/>
</dbReference>
<dbReference type="SUPFAM" id="SSF52540">
    <property type="entry name" value="P-loop containing nucleoside triphosphate hydrolases"/>
    <property type="match status" value="1"/>
</dbReference>
<dbReference type="EMBL" id="CAJNIZ010036558">
    <property type="protein sequence ID" value="CAE7566113.1"/>
    <property type="molecule type" value="Genomic_DNA"/>
</dbReference>
<dbReference type="PROSITE" id="PS00211">
    <property type="entry name" value="ABC_TRANSPORTER_1"/>
    <property type="match status" value="1"/>
</dbReference>
<keyword evidence="6" id="KW-0472">Membrane</keyword>
<dbReference type="Pfam" id="PF00005">
    <property type="entry name" value="ABC_tran"/>
    <property type="match status" value="1"/>
</dbReference>
<dbReference type="GO" id="GO:0016887">
    <property type="term" value="F:ATP hydrolysis activity"/>
    <property type="evidence" value="ECO:0007669"/>
    <property type="project" value="InterPro"/>
</dbReference>
<reference evidence="8" key="1">
    <citation type="submission" date="2021-02" db="EMBL/GenBank/DDBJ databases">
        <authorList>
            <person name="Dougan E. K."/>
            <person name="Rhodes N."/>
            <person name="Thang M."/>
            <person name="Chan C."/>
        </authorList>
    </citation>
    <scope>NUCLEOTIDE SEQUENCE</scope>
</reference>
<keyword evidence="3" id="KW-0547">Nucleotide-binding</keyword>
<keyword evidence="9" id="KW-1185">Reference proteome</keyword>
<comment type="caution">
    <text evidence="8">The sequence shown here is derived from an EMBL/GenBank/DDBJ whole genome shotgun (WGS) entry which is preliminary data.</text>
</comment>
<evidence type="ECO:0000313" key="8">
    <source>
        <dbReference type="EMBL" id="CAE7566113.1"/>
    </source>
</evidence>
<dbReference type="OrthoDB" id="6500128at2759"/>
<feature type="domain" description="ABC transporter" evidence="7">
    <location>
        <begin position="34"/>
        <end position="275"/>
    </location>
</feature>
<evidence type="ECO:0000256" key="6">
    <source>
        <dbReference type="ARBA" id="ARBA00023136"/>
    </source>
</evidence>
<dbReference type="GO" id="GO:0005524">
    <property type="term" value="F:ATP binding"/>
    <property type="evidence" value="ECO:0007669"/>
    <property type="project" value="UniProtKB-KW"/>
</dbReference>
<dbReference type="AlphaFoldDB" id="A0A812UD25"/>
<dbReference type="PROSITE" id="PS50893">
    <property type="entry name" value="ABC_TRANSPORTER_2"/>
    <property type="match status" value="1"/>
</dbReference>
<evidence type="ECO:0000256" key="1">
    <source>
        <dbReference type="ARBA" id="ARBA00004141"/>
    </source>
</evidence>
<evidence type="ECO:0000256" key="2">
    <source>
        <dbReference type="ARBA" id="ARBA00022692"/>
    </source>
</evidence>
<dbReference type="GO" id="GO:0016020">
    <property type="term" value="C:membrane"/>
    <property type="evidence" value="ECO:0007669"/>
    <property type="project" value="UniProtKB-SubCell"/>
</dbReference>
<dbReference type="InterPro" id="IPR003593">
    <property type="entry name" value="AAA+_ATPase"/>
</dbReference>
<gene>
    <name evidence="8" type="primary">Mdr49</name>
    <name evidence="8" type="ORF">SPIL2461_LOCUS15193</name>
</gene>
<accession>A0A812UD25</accession>
<name>A0A812UD25_SYMPI</name>
<evidence type="ECO:0000256" key="5">
    <source>
        <dbReference type="ARBA" id="ARBA00022989"/>
    </source>
</evidence>
<dbReference type="FunFam" id="3.40.50.300:FF:000218">
    <property type="entry name" value="Multidrug ABC transporter ATP-binding protein"/>
    <property type="match status" value="1"/>
</dbReference>
<evidence type="ECO:0000259" key="7">
    <source>
        <dbReference type="PROSITE" id="PS50893"/>
    </source>
</evidence>
<dbReference type="PANTHER" id="PTHR43394:SF1">
    <property type="entry name" value="ATP-BINDING CASSETTE SUB-FAMILY B MEMBER 10, MITOCHONDRIAL"/>
    <property type="match status" value="1"/>
</dbReference>
<dbReference type="Gene3D" id="3.40.50.300">
    <property type="entry name" value="P-loop containing nucleotide triphosphate hydrolases"/>
    <property type="match status" value="1"/>
</dbReference>
<dbReference type="InterPro" id="IPR003439">
    <property type="entry name" value="ABC_transporter-like_ATP-bd"/>
</dbReference>
<dbReference type="InterPro" id="IPR017871">
    <property type="entry name" value="ABC_transporter-like_CS"/>
</dbReference>
<keyword evidence="2" id="KW-0812">Transmembrane</keyword>
<organism evidence="8 9">
    <name type="scientific">Symbiodinium pilosum</name>
    <name type="common">Dinoflagellate</name>
    <dbReference type="NCBI Taxonomy" id="2952"/>
    <lineage>
        <taxon>Eukaryota</taxon>
        <taxon>Sar</taxon>
        <taxon>Alveolata</taxon>
        <taxon>Dinophyceae</taxon>
        <taxon>Suessiales</taxon>
        <taxon>Symbiodiniaceae</taxon>
        <taxon>Symbiodinium</taxon>
    </lineage>
</organism>
<dbReference type="InterPro" id="IPR039421">
    <property type="entry name" value="Type_1_exporter"/>
</dbReference>
<dbReference type="Gene3D" id="1.20.1560.10">
    <property type="entry name" value="ABC transporter type 1, transmembrane domain"/>
    <property type="match status" value="1"/>
</dbReference>
<proteinExistence type="predicted"/>
<keyword evidence="4" id="KW-0067">ATP-binding</keyword>
<protein>
    <submittedName>
        <fullName evidence="8">Mdr49 protein</fullName>
    </submittedName>
</protein>
<sequence>MEALGASEAVLRTLEAKKLRKGQGRQLESVSGEVRFEGVTFSYPGRPERQVLKDVTIHCRAGETTALVGTSGSGKSSLINLIQGFYHVQSGQVLIDGVSLEDLDEEWLRGQLGIVGQEPRFFRGSVAENLAWGLGAAKREKLEEAARTAHCHEFITSLPRGYDTEMADGKLLSGGQRQRLAIARALLRDPPVLILDEPTSALDPSTSRQVSLALKEAQWSKRLGRRRTVIVIAHRLSTVKDAEQIVVLENGVVAEKGTHEELMSRPGGVLWRMVNDQQLPSA</sequence>
<dbReference type="Proteomes" id="UP000649617">
    <property type="component" value="Unassembled WGS sequence"/>
</dbReference>
<evidence type="ECO:0000256" key="4">
    <source>
        <dbReference type="ARBA" id="ARBA00022840"/>
    </source>
</evidence>
<comment type="subcellular location">
    <subcellularLocation>
        <location evidence="1">Membrane</location>
        <topology evidence="1">Multi-pass membrane protein</topology>
    </subcellularLocation>
</comment>
<dbReference type="PANTHER" id="PTHR43394">
    <property type="entry name" value="ATP-DEPENDENT PERMEASE MDL1, MITOCHONDRIAL"/>
    <property type="match status" value="1"/>
</dbReference>
<evidence type="ECO:0000256" key="3">
    <source>
        <dbReference type="ARBA" id="ARBA00022741"/>
    </source>
</evidence>
<dbReference type="InterPro" id="IPR027417">
    <property type="entry name" value="P-loop_NTPase"/>
</dbReference>
<keyword evidence="5" id="KW-1133">Transmembrane helix</keyword>
<evidence type="ECO:0000313" key="9">
    <source>
        <dbReference type="Proteomes" id="UP000649617"/>
    </source>
</evidence>